<name>A0A9P9DGI3_9PLEO</name>
<accession>A0A9P9DGI3</accession>
<comment type="similarity">
    <text evidence="2">Belongs to the transcriptional coactivator PC4 family.</text>
</comment>
<sequence>MPGDFKPRGGNRGGRGGYTQGGGRGRGRGRGRGGFSKSNNYASKKRSSPDDDGEEAAPRTKRVKATTADGDETEIVSPVLKEDGEGNPYVAIKSNDLRRITVSDFNGSTLVSIREFWENDEGKILPGKKGISLSLNQYNTLVASLPLIESSLAKRGEKTVRPEYTGEPPVIADPEPEADEEEAEEAAPETKDTGSVSVIKTKDDATKDGNDWELDIPTGGGGDDELDYEE</sequence>
<evidence type="ECO:0000256" key="1">
    <source>
        <dbReference type="ARBA" id="ARBA00004123"/>
    </source>
</evidence>
<comment type="subcellular location">
    <subcellularLocation>
        <location evidence="1">Nucleus</location>
    </subcellularLocation>
</comment>
<keyword evidence="5" id="KW-0804">Transcription</keyword>
<keyword evidence="4" id="KW-0238">DNA-binding</keyword>
<evidence type="ECO:0000313" key="10">
    <source>
        <dbReference type="Proteomes" id="UP000700596"/>
    </source>
</evidence>
<feature type="compositionally biased region" description="Basic and acidic residues" evidence="7">
    <location>
        <begin position="200"/>
        <end position="210"/>
    </location>
</feature>
<dbReference type="InterPro" id="IPR003173">
    <property type="entry name" value="PC4_C"/>
</dbReference>
<feature type="compositionally biased region" description="Gly residues" evidence="7">
    <location>
        <begin position="10"/>
        <end position="24"/>
    </location>
</feature>
<dbReference type="InterPro" id="IPR045125">
    <property type="entry name" value="Sub1/Tcp4-like"/>
</dbReference>
<feature type="compositionally biased region" description="Acidic residues" evidence="7">
    <location>
        <begin position="174"/>
        <end position="187"/>
    </location>
</feature>
<dbReference type="GO" id="GO:0003677">
    <property type="term" value="F:DNA binding"/>
    <property type="evidence" value="ECO:0007669"/>
    <property type="project" value="UniProtKB-KW"/>
</dbReference>
<proteinExistence type="inferred from homology"/>
<protein>
    <submittedName>
        <fullName evidence="9">Transcriptional Coactivator p15-domain-containing protein</fullName>
    </submittedName>
</protein>
<evidence type="ECO:0000256" key="4">
    <source>
        <dbReference type="ARBA" id="ARBA00023125"/>
    </source>
</evidence>
<dbReference type="InterPro" id="IPR009044">
    <property type="entry name" value="ssDNA-bd_transcriptional_reg"/>
</dbReference>
<dbReference type="GO" id="GO:0005634">
    <property type="term" value="C:nucleus"/>
    <property type="evidence" value="ECO:0007669"/>
    <property type="project" value="UniProtKB-SubCell"/>
</dbReference>
<dbReference type="AlphaFoldDB" id="A0A9P9DGI3"/>
<evidence type="ECO:0000256" key="6">
    <source>
        <dbReference type="ARBA" id="ARBA00023242"/>
    </source>
</evidence>
<keyword evidence="3" id="KW-0805">Transcription regulation</keyword>
<feature type="region of interest" description="Disordered" evidence="7">
    <location>
        <begin position="157"/>
        <end position="230"/>
    </location>
</feature>
<dbReference type="Pfam" id="PF02229">
    <property type="entry name" value="PC4"/>
    <property type="match status" value="1"/>
</dbReference>
<comment type="caution">
    <text evidence="9">The sequence shown here is derived from an EMBL/GenBank/DDBJ whole genome shotgun (WGS) entry which is preliminary data.</text>
</comment>
<reference evidence="9" key="1">
    <citation type="journal article" date="2021" name="Nat. Commun.">
        <title>Genetic determinants of endophytism in the Arabidopsis root mycobiome.</title>
        <authorList>
            <person name="Mesny F."/>
            <person name="Miyauchi S."/>
            <person name="Thiergart T."/>
            <person name="Pickel B."/>
            <person name="Atanasova L."/>
            <person name="Karlsson M."/>
            <person name="Huettel B."/>
            <person name="Barry K.W."/>
            <person name="Haridas S."/>
            <person name="Chen C."/>
            <person name="Bauer D."/>
            <person name="Andreopoulos W."/>
            <person name="Pangilinan J."/>
            <person name="LaButti K."/>
            <person name="Riley R."/>
            <person name="Lipzen A."/>
            <person name="Clum A."/>
            <person name="Drula E."/>
            <person name="Henrissat B."/>
            <person name="Kohler A."/>
            <person name="Grigoriev I.V."/>
            <person name="Martin F.M."/>
            <person name="Hacquard S."/>
        </authorList>
    </citation>
    <scope>NUCLEOTIDE SEQUENCE</scope>
    <source>
        <strain evidence="9">MPI-CAGE-CH-0243</strain>
    </source>
</reference>
<dbReference type="GO" id="GO:0060261">
    <property type="term" value="P:positive regulation of transcription initiation by RNA polymerase II"/>
    <property type="evidence" value="ECO:0007669"/>
    <property type="project" value="InterPro"/>
</dbReference>
<dbReference type="GO" id="GO:0003713">
    <property type="term" value="F:transcription coactivator activity"/>
    <property type="evidence" value="ECO:0007669"/>
    <property type="project" value="InterPro"/>
</dbReference>
<evidence type="ECO:0000256" key="5">
    <source>
        <dbReference type="ARBA" id="ARBA00023163"/>
    </source>
</evidence>
<organism evidence="9 10">
    <name type="scientific">Dendryphion nanum</name>
    <dbReference type="NCBI Taxonomy" id="256645"/>
    <lineage>
        <taxon>Eukaryota</taxon>
        <taxon>Fungi</taxon>
        <taxon>Dikarya</taxon>
        <taxon>Ascomycota</taxon>
        <taxon>Pezizomycotina</taxon>
        <taxon>Dothideomycetes</taxon>
        <taxon>Pleosporomycetidae</taxon>
        <taxon>Pleosporales</taxon>
        <taxon>Torulaceae</taxon>
        <taxon>Dendryphion</taxon>
    </lineage>
</organism>
<keyword evidence="6" id="KW-0539">Nucleus</keyword>
<feature type="region of interest" description="Disordered" evidence="7">
    <location>
        <begin position="1"/>
        <end position="77"/>
    </location>
</feature>
<dbReference type="SUPFAM" id="SSF54447">
    <property type="entry name" value="ssDNA-binding transcriptional regulator domain"/>
    <property type="match status" value="1"/>
</dbReference>
<feature type="domain" description="Transcriptional coactivator p15 (PC4) C-terminal" evidence="8">
    <location>
        <begin position="96"/>
        <end position="143"/>
    </location>
</feature>
<dbReference type="Gene3D" id="2.30.31.10">
    <property type="entry name" value="Transcriptional Coactivator Pc4, Chain A"/>
    <property type="match status" value="1"/>
</dbReference>
<dbReference type="EMBL" id="JAGMWT010000012">
    <property type="protein sequence ID" value="KAH7118734.1"/>
    <property type="molecule type" value="Genomic_DNA"/>
</dbReference>
<dbReference type="Proteomes" id="UP000700596">
    <property type="component" value="Unassembled WGS sequence"/>
</dbReference>
<evidence type="ECO:0000256" key="3">
    <source>
        <dbReference type="ARBA" id="ARBA00023015"/>
    </source>
</evidence>
<dbReference type="PANTHER" id="PTHR13215">
    <property type="entry name" value="RNA POLYMERASE II TRANSCRIPTIONAL COACTIVATOR"/>
    <property type="match status" value="1"/>
</dbReference>
<evidence type="ECO:0000313" key="9">
    <source>
        <dbReference type="EMBL" id="KAH7118734.1"/>
    </source>
</evidence>
<evidence type="ECO:0000259" key="8">
    <source>
        <dbReference type="Pfam" id="PF02229"/>
    </source>
</evidence>
<keyword evidence="10" id="KW-1185">Reference proteome</keyword>
<evidence type="ECO:0000256" key="7">
    <source>
        <dbReference type="SAM" id="MobiDB-lite"/>
    </source>
</evidence>
<evidence type="ECO:0000256" key="2">
    <source>
        <dbReference type="ARBA" id="ARBA00009001"/>
    </source>
</evidence>
<dbReference type="OrthoDB" id="2505440at2759"/>
<gene>
    <name evidence="9" type="ORF">B0J11DRAFT_492245</name>
</gene>